<evidence type="ECO:0000313" key="1">
    <source>
        <dbReference type="EMBL" id="SQF40816.1"/>
    </source>
</evidence>
<organism evidence="1 2">
    <name type="scientific">Streptococcus ferus</name>
    <dbReference type="NCBI Taxonomy" id="1345"/>
    <lineage>
        <taxon>Bacteria</taxon>
        <taxon>Bacillati</taxon>
        <taxon>Bacillota</taxon>
        <taxon>Bacilli</taxon>
        <taxon>Lactobacillales</taxon>
        <taxon>Streptococcaceae</taxon>
        <taxon>Streptococcus</taxon>
    </lineage>
</organism>
<dbReference type="KEGG" id="sfer:NCTC12278_01395"/>
<proteinExistence type="predicted"/>
<dbReference type="Proteomes" id="UP000249495">
    <property type="component" value="Chromosome 1"/>
</dbReference>
<accession>A0A2X3W911</accession>
<protein>
    <submittedName>
        <fullName evidence="1">Uncharacterized protein</fullName>
    </submittedName>
</protein>
<evidence type="ECO:0000313" key="2">
    <source>
        <dbReference type="Proteomes" id="UP000249495"/>
    </source>
</evidence>
<dbReference type="STRING" id="1123303.GCA_000372425_00912"/>
<dbReference type="EMBL" id="LS483343">
    <property type="protein sequence ID" value="SQF40816.1"/>
    <property type="molecule type" value="Genomic_DNA"/>
</dbReference>
<gene>
    <name evidence="1" type="ORF">NCTC12278_01395</name>
</gene>
<sequence length="140" mass="16835">MDQFDVIQSDIHQQELALEALEAAFYSDKRTLEEDFHALEAQRMALSHLYDEFGSLCYDFSRRDDCDSQTYRHFIGLLDTYTEVTEYAFHKQLNLMNEKEDAFTAAYHRQRSDMEDQLAVSYHERRKMALDMEEERCRFY</sequence>
<dbReference type="AlphaFoldDB" id="A0A2X3W911"/>
<name>A0A2X3W911_9STRE</name>
<reference evidence="1 2" key="1">
    <citation type="submission" date="2018-06" db="EMBL/GenBank/DDBJ databases">
        <authorList>
            <consortium name="Pathogen Informatics"/>
            <person name="Doyle S."/>
        </authorList>
    </citation>
    <scope>NUCLEOTIDE SEQUENCE [LARGE SCALE GENOMIC DNA]</scope>
    <source>
        <strain evidence="1 2">NCTC12278</strain>
    </source>
</reference>
<dbReference type="RefSeq" id="WP_018030242.1">
    <property type="nucleotide sequence ID" value="NZ_LS483343.1"/>
</dbReference>
<keyword evidence="2" id="KW-1185">Reference proteome</keyword>